<dbReference type="SUPFAM" id="SSF53474">
    <property type="entry name" value="alpha/beta-Hydrolases"/>
    <property type="match status" value="1"/>
</dbReference>
<dbReference type="InterPro" id="IPR029058">
    <property type="entry name" value="AB_hydrolase_fold"/>
</dbReference>
<dbReference type="InterPro" id="IPR017208">
    <property type="entry name" value="UCP037442_abhydr"/>
</dbReference>
<proteinExistence type="predicted"/>
<protein>
    <submittedName>
        <fullName evidence="2">Alpha/beta hydrolase</fullName>
    </submittedName>
</protein>
<keyword evidence="3" id="KW-1185">Reference proteome</keyword>
<dbReference type="Pfam" id="PF12146">
    <property type="entry name" value="Hydrolase_4"/>
    <property type="match status" value="1"/>
</dbReference>
<reference evidence="2 3" key="1">
    <citation type="submission" date="2020-09" db="EMBL/GenBank/DDBJ databases">
        <title>Novel species in genus Gordonia.</title>
        <authorList>
            <person name="Zhang G."/>
        </authorList>
    </citation>
    <scope>NUCLEOTIDE SEQUENCE [LARGE SCALE GENOMIC DNA]</scope>
    <source>
        <strain evidence="2 3">ON-33</strain>
    </source>
</reference>
<feature type="domain" description="Serine aminopeptidase S33" evidence="1">
    <location>
        <begin position="7"/>
        <end position="135"/>
    </location>
</feature>
<dbReference type="Gene3D" id="3.40.50.1820">
    <property type="entry name" value="alpha/beta hydrolase"/>
    <property type="match status" value="1"/>
</dbReference>
<dbReference type="GO" id="GO:0016787">
    <property type="term" value="F:hydrolase activity"/>
    <property type="evidence" value="ECO:0007669"/>
    <property type="project" value="UniProtKB-KW"/>
</dbReference>
<name>A0ABR7WHN8_9ACTN</name>
<dbReference type="PIRSF" id="PIRSF037442">
    <property type="entry name" value="UCP037442_abhydr"/>
    <property type="match status" value="1"/>
</dbReference>
<organism evidence="2 3">
    <name type="scientific">Gordonia hankookensis</name>
    <dbReference type="NCBI Taxonomy" id="589403"/>
    <lineage>
        <taxon>Bacteria</taxon>
        <taxon>Bacillati</taxon>
        <taxon>Actinomycetota</taxon>
        <taxon>Actinomycetes</taxon>
        <taxon>Mycobacteriales</taxon>
        <taxon>Gordoniaceae</taxon>
        <taxon>Gordonia</taxon>
    </lineage>
</organism>
<dbReference type="InterPro" id="IPR022742">
    <property type="entry name" value="Hydrolase_4"/>
</dbReference>
<sequence>MTHHTSPTVLISPAMAVPSRYYRPVVDAFARREWFAATIPRRGLDPGTDAPSRSEDWSYADEADDLSAAVRRVRAQTPGAPVMILGHSLGAQLCAVIGQRGGEGAPDAIATVAASVPYFRHYARGGVVEWCTAAAVPIVTAAVGHWPTPGFGAPAPRTLMREWARMVRTGVTPFDGGDPIEIPTLAVRLADDRLVPARAAERFERAFHPAARTTWTYSADDCPPGGSVGHVRWARTPDAVVDRIVDWWTSQLGEDVTRRRPRRNVSITATTTPSTAKPIIDA</sequence>
<evidence type="ECO:0000313" key="2">
    <source>
        <dbReference type="EMBL" id="MBD1322283.1"/>
    </source>
</evidence>
<comment type="caution">
    <text evidence="2">The sequence shown here is derived from an EMBL/GenBank/DDBJ whole genome shotgun (WGS) entry which is preliminary data.</text>
</comment>
<evidence type="ECO:0000259" key="1">
    <source>
        <dbReference type="Pfam" id="PF12146"/>
    </source>
</evidence>
<evidence type="ECO:0000313" key="3">
    <source>
        <dbReference type="Proteomes" id="UP000602395"/>
    </source>
</evidence>
<dbReference type="Proteomes" id="UP000602395">
    <property type="component" value="Unassembled WGS sequence"/>
</dbReference>
<keyword evidence="2" id="KW-0378">Hydrolase</keyword>
<accession>A0ABR7WHN8</accession>
<gene>
    <name evidence="2" type="ORF">IDF66_22105</name>
</gene>
<dbReference type="EMBL" id="JACWMS010000005">
    <property type="protein sequence ID" value="MBD1322283.1"/>
    <property type="molecule type" value="Genomic_DNA"/>
</dbReference>